<feature type="transmembrane region" description="Helical" evidence="1">
    <location>
        <begin position="415"/>
        <end position="436"/>
    </location>
</feature>
<proteinExistence type="predicted"/>
<evidence type="ECO:0000313" key="2">
    <source>
        <dbReference type="EMBL" id="ETV77627.1"/>
    </source>
</evidence>
<accession>W4GD73</accession>
<reference evidence="2" key="1">
    <citation type="submission" date="2013-12" db="EMBL/GenBank/DDBJ databases">
        <title>The Genome Sequence of Aphanomyces astaci APO3.</title>
        <authorList>
            <consortium name="The Broad Institute Genomics Platform"/>
            <person name="Russ C."/>
            <person name="Tyler B."/>
            <person name="van West P."/>
            <person name="Dieguez-Uribeondo J."/>
            <person name="Young S.K."/>
            <person name="Zeng Q."/>
            <person name="Gargeya S."/>
            <person name="Fitzgerald M."/>
            <person name="Abouelleil A."/>
            <person name="Alvarado L."/>
            <person name="Chapman S.B."/>
            <person name="Gainer-Dewar J."/>
            <person name="Goldberg J."/>
            <person name="Griggs A."/>
            <person name="Gujja S."/>
            <person name="Hansen M."/>
            <person name="Howarth C."/>
            <person name="Imamovic A."/>
            <person name="Ireland A."/>
            <person name="Larimer J."/>
            <person name="McCowan C."/>
            <person name="Murphy C."/>
            <person name="Pearson M."/>
            <person name="Poon T.W."/>
            <person name="Priest M."/>
            <person name="Roberts A."/>
            <person name="Saif S."/>
            <person name="Shea T."/>
            <person name="Sykes S."/>
            <person name="Wortman J."/>
            <person name="Nusbaum C."/>
            <person name="Birren B."/>
        </authorList>
    </citation>
    <scope>NUCLEOTIDE SEQUENCE [LARGE SCALE GENOMIC DNA]</scope>
    <source>
        <strain evidence="2">APO3</strain>
    </source>
</reference>
<keyword evidence="1" id="KW-0812">Transmembrane</keyword>
<organism evidence="2">
    <name type="scientific">Aphanomyces astaci</name>
    <name type="common">Crayfish plague agent</name>
    <dbReference type="NCBI Taxonomy" id="112090"/>
    <lineage>
        <taxon>Eukaryota</taxon>
        <taxon>Sar</taxon>
        <taxon>Stramenopiles</taxon>
        <taxon>Oomycota</taxon>
        <taxon>Saprolegniomycetes</taxon>
        <taxon>Saprolegniales</taxon>
        <taxon>Verrucalvaceae</taxon>
        <taxon>Aphanomyces</taxon>
    </lineage>
</organism>
<feature type="transmembrane region" description="Helical" evidence="1">
    <location>
        <begin position="297"/>
        <end position="320"/>
    </location>
</feature>
<protein>
    <submittedName>
        <fullName evidence="2">Uncharacterized protein</fullName>
    </submittedName>
</protein>
<name>W4GD73_APHAT</name>
<sequence>MNIDTALFKVNYSGADNVTLFAIHDNCWECDLRPTVRNNCKPGIETSCVSFTTTADFNFTTVYPWDLELRKSSDNTTVLWSSRQSFDEHATYQLNVTTDAATGKVITSTYAQIVTGSSSSALPFVLLGLVLMWIVGCFGSFFWKKQTTVTVVKSPGLQEEMLPRGSRDDGLCAPQATALPLQVQDVAAPVVAPKKERVVCLDVFRGIDLFYMIFCNQGGGGYWFFEHAAWNGIMPTDFVFPFFAFIMGVTMNIGMSSHEKKGTALWRVLFDHAIRSVKLFLLGLYCNNYRNLTTGRIPGVLQSFGFAYLVCAIAIVAGRACQSASVPALRRAVEGGIILAVVAIYLLVAFFLPVEGCPRGYFGPGGDSEHGKYPNCIGGAHLVVDRAIFGDIHLYQHGTSGKIYNTKGGWDPEGFLTWLMVAFCCYIGYFFGGLFLRESCWKKKVSVLAIPGVVMILLALILCGFKINGGWIPLNKNLWSLSYTLCTSGAGCVMLALLYVVVDKFKVWDGVPFKYNGMNSILLYIGHQTLYNHTPFDFDRDDNSHFEKTLVNLTAALLWTYVAYWCYKRNLFFTV</sequence>
<feature type="transmembrane region" description="Helical" evidence="1">
    <location>
        <begin position="550"/>
        <end position="567"/>
    </location>
</feature>
<dbReference type="GeneID" id="20810529"/>
<feature type="transmembrane region" description="Helical" evidence="1">
    <location>
        <begin position="448"/>
        <end position="467"/>
    </location>
</feature>
<dbReference type="RefSeq" id="XP_009832737.1">
    <property type="nucleotide sequence ID" value="XM_009834435.1"/>
</dbReference>
<evidence type="ECO:0000256" key="1">
    <source>
        <dbReference type="SAM" id="Phobius"/>
    </source>
</evidence>
<dbReference type="PANTHER" id="PTHR31061:SF24">
    <property type="entry name" value="LD22376P"/>
    <property type="match status" value="1"/>
</dbReference>
<keyword evidence="1" id="KW-0472">Membrane</keyword>
<gene>
    <name evidence="2" type="ORF">H257_08533</name>
</gene>
<feature type="transmembrane region" description="Helical" evidence="1">
    <location>
        <begin position="479"/>
        <end position="501"/>
    </location>
</feature>
<feature type="transmembrane region" description="Helical" evidence="1">
    <location>
        <begin position="121"/>
        <end position="143"/>
    </location>
</feature>
<dbReference type="PANTHER" id="PTHR31061">
    <property type="entry name" value="LD22376P"/>
    <property type="match status" value="1"/>
</dbReference>
<dbReference type="VEuPathDB" id="FungiDB:H257_08533"/>
<dbReference type="STRING" id="112090.W4GD73"/>
<dbReference type="OrthoDB" id="2149840at2759"/>
<dbReference type="AlphaFoldDB" id="W4GD73"/>
<feature type="transmembrane region" description="Helical" evidence="1">
    <location>
        <begin position="332"/>
        <end position="352"/>
    </location>
</feature>
<feature type="transmembrane region" description="Helical" evidence="1">
    <location>
        <begin position="238"/>
        <end position="255"/>
    </location>
</feature>
<keyword evidence="1" id="KW-1133">Transmembrane helix</keyword>
<dbReference type="EMBL" id="KI913132">
    <property type="protein sequence ID" value="ETV77627.1"/>
    <property type="molecule type" value="Genomic_DNA"/>
</dbReference>